<evidence type="ECO:0000313" key="2">
    <source>
        <dbReference type="Proteomes" id="UP000430670"/>
    </source>
</evidence>
<sequence>MVLQHLMTGLPEDLVTFVRELRAVRDRYRHVSITPVDIPCASIRLAVVTGQPLLDLVAFTIAENQFSDLLDEMLATVRVQRPLLEKQIDRIKIHLKQVDLAVLAFKGAIDENVYFRSLAQDAAVSQELYHFLVNQAVRPFLVAFAREYASRLDLTHWQRPYCPICGRFSDLSRLSGDEEGRHLVCIHCQSMWEYERLACPHCGNKEPEKLDYLSTEEYPGWQIHICQRCQGYVKTVDSRQAFINLSVLDEFDTLMLDIIARKKGYLNERIGPILN</sequence>
<keyword evidence="2" id="KW-1185">Reference proteome</keyword>
<reference evidence="1 2" key="1">
    <citation type="submission" date="2019-11" db="EMBL/GenBank/DDBJ databases">
        <title>Whole-genome sequence of a the green, strictly anaerobic photosynthetic bacterium Heliobacillus mobilis DSM 6151.</title>
        <authorList>
            <person name="Kyndt J.A."/>
            <person name="Meyer T.E."/>
        </authorList>
    </citation>
    <scope>NUCLEOTIDE SEQUENCE [LARGE SCALE GENOMIC DNA]</scope>
    <source>
        <strain evidence="1 2">DSM 6151</strain>
    </source>
</reference>
<dbReference type="RefSeq" id="WP_155474590.1">
    <property type="nucleotide sequence ID" value="NZ_WNKU01000001.1"/>
</dbReference>
<name>A0A6I3SF14_HELMO</name>
<evidence type="ECO:0000313" key="1">
    <source>
        <dbReference type="EMBL" id="MTV47470.1"/>
    </source>
</evidence>
<protein>
    <submittedName>
        <fullName evidence="1">Formate dehydrogenase accessory protein FdhE</fullName>
    </submittedName>
</protein>
<comment type="caution">
    <text evidence="1">The sequence shown here is derived from an EMBL/GenBank/DDBJ whole genome shotgun (WGS) entry which is preliminary data.</text>
</comment>
<accession>A0A6I3SF14</accession>
<dbReference type="GO" id="GO:0008199">
    <property type="term" value="F:ferric iron binding"/>
    <property type="evidence" value="ECO:0007669"/>
    <property type="project" value="TreeGrafter"/>
</dbReference>
<organism evidence="1 2">
    <name type="scientific">Heliobacterium mobile</name>
    <name type="common">Heliobacillus mobilis</name>
    <dbReference type="NCBI Taxonomy" id="28064"/>
    <lineage>
        <taxon>Bacteria</taxon>
        <taxon>Bacillati</taxon>
        <taxon>Bacillota</taxon>
        <taxon>Clostridia</taxon>
        <taxon>Eubacteriales</taxon>
        <taxon>Heliobacteriaceae</taxon>
        <taxon>Heliobacterium</taxon>
    </lineage>
</organism>
<dbReference type="PANTHER" id="PTHR37689">
    <property type="entry name" value="PROTEIN FDHE"/>
    <property type="match status" value="1"/>
</dbReference>
<dbReference type="EMBL" id="WNKU01000001">
    <property type="protein sequence ID" value="MTV47470.1"/>
    <property type="molecule type" value="Genomic_DNA"/>
</dbReference>
<dbReference type="SUPFAM" id="SSF144020">
    <property type="entry name" value="FdhE-like"/>
    <property type="match status" value="1"/>
</dbReference>
<dbReference type="Proteomes" id="UP000430670">
    <property type="component" value="Unassembled WGS sequence"/>
</dbReference>
<dbReference type="OrthoDB" id="9811074at2"/>
<dbReference type="InterPro" id="IPR024064">
    <property type="entry name" value="FdhE-like_sf"/>
</dbReference>
<dbReference type="AlphaFoldDB" id="A0A6I3SF14"/>
<proteinExistence type="predicted"/>
<dbReference type="GO" id="GO:0051604">
    <property type="term" value="P:protein maturation"/>
    <property type="evidence" value="ECO:0007669"/>
    <property type="project" value="TreeGrafter"/>
</dbReference>
<dbReference type="GO" id="GO:0005829">
    <property type="term" value="C:cytosol"/>
    <property type="evidence" value="ECO:0007669"/>
    <property type="project" value="TreeGrafter"/>
</dbReference>
<dbReference type="CDD" id="cd16341">
    <property type="entry name" value="FdhE"/>
    <property type="match status" value="1"/>
</dbReference>
<gene>
    <name evidence="1" type="primary">fdhE</name>
    <name evidence="1" type="ORF">GJ688_00570</name>
</gene>
<dbReference type="InterPro" id="IPR006452">
    <property type="entry name" value="Formate_DH_accessory"/>
</dbReference>
<dbReference type="Gene3D" id="3.90.1670.10">
    <property type="entry name" value="FdhE-like domain"/>
    <property type="match status" value="1"/>
</dbReference>
<dbReference type="PANTHER" id="PTHR37689:SF1">
    <property type="entry name" value="PROTEIN FDHE"/>
    <property type="match status" value="1"/>
</dbReference>